<evidence type="ECO:0000256" key="1">
    <source>
        <dbReference type="SAM" id="Phobius"/>
    </source>
</evidence>
<keyword evidence="1" id="KW-1133">Transmembrane helix</keyword>
<dbReference type="EMBL" id="MN738870">
    <property type="protein sequence ID" value="QHT29186.1"/>
    <property type="molecule type" value="Genomic_DNA"/>
</dbReference>
<accession>A0A6C0EJ33</accession>
<evidence type="ECO:0000313" key="2">
    <source>
        <dbReference type="EMBL" id="QHT29186.1"/>
    </source>
</evidence>
<keyword evidence="1" id="KW-0472">Membrane</keyword>
<keyword evidence="1" id="KW-0812">Transmembrane</keyword>
<sequence>MNFPLLNISISFDSDLLCGVFLSKNTLSNIVSTPYVDIIFPEHTRPSTCNLNKLLLPCVIPVVVNTGALLFVILHLL</sequence>
<reference evidence="2" key="1">
    <citation type="journal article" date="2020" name="Nature">
        <title>Giant virus diversity and host interactions through global metagenomics.</title>
        <authorList>
            <person name="Schulz F."/>
            <person name="Roux S."/>
            <person name="Paez-Espino D."/>
            <person name="Jungbluth S."/>
            <person name="Walsh D.A."/>
            <person name="Denef V.J."/>
            <person name="McMahon K.D."/>
            <person name="Konstantinidis K.T."/>
            <person name="Eloe-Fadrosh E.A."/>
            <person name="Kyrpides N.C."/>
            <person name="Woyke T."/>
        </authorList>
    </citation>
    <scope>NUCLEOTIDE SEQUENCE</scope>
    <source>
        <strain evidence="2">GVMAG-M-3300001351-8</strain>
    </source>
</reference>
<organism evidence="2">
    <name type="scientific">viral metagenome</name>
    <dbReference type="NCBI Taxonomy" id="1070528"/>
    <lineage>
        <taxon>unclassified sequences</taxon>
        <taxon>metagenomes</taxon>
        <taxon>organismal metagenomes</taxon>
    </lineage>
</organism>
<name>A0A6C0EJ33_9ZZZZ</name>
<proteinExistence type="predicted"/>
<protein>
    <submittedName>
        <fullName evidence="2">Uncharacterized protein</fullName>
    </submittedName>
</protein>
<dbReference type="AlphaFoldDB" id="A0A6C0EJ33"/>
<feature type="transmembrane region" description="Helical" evidence="1">
    <location>
        <begin position="54"/>
        <end position="76"/>
    </location>
</feature>